<gene>
    <name evidence="2" type="primary">Contig12018.g12858</name>
    <name evidence="2" type="ORF">STYLEM_4127</name>
</gene>
<feature type="region of interest" description="Disordered" evidence="1">
    <location>
        <begin position="104"/>
        <end position="126"/>
    </location>
</feature>
<dbReference type="InParanoid" id="A0A077ZYZ6"/>
<reference evidence="2 3" key="1">
    <citation type="submission" date="2014-06" db="EMBL/GenBank/DDBJ databases">
        <authorList>
            <person name="Swart Estienne"/>
        </authorList>
    </citation>
    <scope>NUCLEOTIDE SEQUENCE [LARGE SCALE GENOMIC DNA]</scope>
    <source>
        <strain evidence="2 3">130c</strain>
    </source>
</reference>
<organism evidence="2 3">
    <name type="scientific">Stylonychia lemnae</name>
    <name type="common">Ciliate</name>
    <dbReference type="NCBI Taxonomy" id="5949"/>
    <lineage>
        <taxon>Eukaryota</taxon>
        <taxon>Sar</taxon>
        <taxon>Alveolata</taxon>
        <taxon>Ciliophora</taxon>
        <taxon>Intramacronucleata</taxon>
        <taxon>Spirotrichea</taxon>
        <taxon>Stichotrichia</taxon>
        <taxon>Sporadotrichida</taxon>
        <taxon>Oxytrichidae</taxon>
        <taxon>Stylonychinae</taxon>
        <taxon>Stylonychia</taxon>
    </lineage>
</organism>
<feature type="compositionally biased region" description="Low complexity" evidence="1">
    <location>
        <begin position="104"/>
        <end position="114"/>
    </location>
</feature>
<protein>
    <submittedName>
        <fullName evidence="2">Uncharacterized protein</fullName>
    </submittedName>
</protein>
<accession>A0A077ZYZ6</accession>
<proteinExistence type="predicted"/>
<evidence type="ECO:0000313" key="3">
    <source>
        <dbReference type="Proteomes" id="UP000039865"/>
    </source>
</evidence>
<keyword evidence="3" id="KW-1185">Reference proteome</keyword>
<evidence type="ECO:0000256" key="1">
    <source>
        <dbReference type="SAM" id="MobiDB-lite"/>
    </source>
</evidence>
<dbReference type="AlphaFoldDB" id="A0A077ZYZ6"/>
<dbReference type="Proteomes" id="UP000039865">
    <property type="component" value="Unassembled WGS sequence"/>
</dbReference>
<evidence type="ECO:0000313" key="2">
    <source>
        <dbReference type="EMBL" id="CDW75140.1"/>
    </source>
</evidence>
<name>A0A077ZYZ6_STYLE</name>
<dbReference type="EMBL" id="CCKQ01004004">
    <property type="protein sequence ID" value="CDW75140.1"/>
    <property type="molecule type" value="Genomic_DNA"/>
</dbReference>
<sequence length="148" mass="16989">MVSNGHNDNYLQQLMKSYAVSDENQRYDILINYPLLVEEPIVNQQYGIPQRFRVEFMSQSQTSQQSYQVSQGQIQVQQQNDPEIQENVSMSCIIDNEEVITFRDTNGTTNDNNNPSDQSKKTDLAQDSESVFTFRHGDSFPTNLGINQ</sequence>